<dbReference type="AlphaFoldDB" id="A0A844HUK4"/>
<protein>
    <recommendedName>
        <fullName evidence="4">Helix-turn-helix domain-containing protein</fullName>
    </recommendedName>
</protein>
<dbReference type="OrthoDB" id="7771109at2"/>
<reference evidence="2 3" key="1">
    <citation type="submission" date="2019-11" db="EMBL/GenBank/DDBJ databases">
        <authorList>
            <person name="Dong K."/>
        </authorList>
    </citation>
    <scope>NUCLEOTIDE SEQUENCE [LARGE SCALE GENOMIC DNA]</scope>
    <source>
        <strain evidence="2 3">NBRC 112902</strain>
    </source>
</reference>
<evidence type="ECO:0000313" key="2">
    <source>
        <dbReference type="EMBL" id="MTH62144.1"/>
    </source>
</evidence>
<evidence type="ECO:0000256" key="1">
    <source>
        <dbReference type="SAM" id="MobiDB-lite"/>
    </source>
</evidence>
<accession>A0A844HUK4</accession>
<proteinExistence type="predicted"/>
<keyword evidence="3" id="KW-1185">Reference proteome</keyword>
<evidence type="ECO:0000313" key="3">
    <source>
        <dbReference type="Proteomes" id="UP000449846"/>
    </source>
</evidence>
<organism evidence="2 3">
    <name type="scientific">Paracoccus litorisediminis</name>
    <dbReference type="NCBI Taxonomy" id="2006130"/>
    <lineage>
        <taxon>Bacteria</taxon>
        <taxon>Pseudomonadati</taxon>
        <taxon>Pseudomonadota</taxon>
        <taxon>Alphaproteobacteria</taxon>
        <taxon>Rhodobacterales</taxon>
        <taxon>Paracoccaceae</taxon>
        <taxon>Paracoccus</taxon>
    </lineage>
</organism>
<dbReference type="Proteomes" id="UP000449846">
    <property type="component" value="Unassembled WGS sequence"/>
</dbReference>
<comment type="caution">
    <text evidence="2">The sequence shown here is derived from an EMBL/GenBank/DDBJ whole genome shotgun (WGS) entry which is preliminary data.</text>
</comment>
<gene>
    <name evidence="2" type="ORF">GL300_23375</name>
</gene>
<dbReference type="RefSeq" id="WP_155042095.1">
    <property type="nucleotide sequence ID" value="NZ_WMIG01000026.1"/>
</dbReference>
<feature type="region of interest" description="Disordered" evidence="1">
    <location>
        <begin position="72"/>
        <end position="163"/>
    </location>
</feature>
<evidence type="ECO:0008006" key="4">
    <source>
        <dbReference type="Google" id="ProtNLM"/>
    </source>
</evidence>
<dbReference type="EMBL" id="WMIG01000026">
    <property type="protein sequence ID" value="MTH62144.1"/>
    <property type="molecule type" value="Genomic_DNA"/>
</dbReference>
<name>A0A844HUK4_9RHOB</name>
<sequence length="312" mass="34000">MLRDVGISIEARGLLALMMTYSDEWVFSVTHLRDLCGVGRDKMRKMTRELSEAGYLVRVTVADESGYLGGSRWDIVDDPFEPGSRASGDGSPDQDIGDGPDGDGGSESPKNTGSDRPPDNQGIGATEGLKNRPPENPTVGESGAIRKPSLKKTNLKNPLTPAKAGDGGVVWWDSFLEFWGAYPDPVERDAAWREYQLVLEAGEITPEGLLEAARSYAKSRHVEKGYGKKPANWLSSGAWREEWEVGRKAKADEQLKAGVDYAALAVQWVPVVKAGRSYAAGGIRPDVAHYMLDRGLVTEAELRRVGVTVRLQ</sequence>